<accession>A0A7J8TZX5</accession>
<evidence type="ECO:0000259" key="1">
    <source>
        <dbReference type="Pfam" id="PF14392"/>
    </source>
</evidence>
<feature type="domain" description="Zinc knuckle CX2CX4HX4C" evidence="1">
    <location>
        <begin position="35"/>
        <end position="57"/>
    </location>
</feature>
<organism evidence="2 3">
    <name type="scientific">Gossypium klotzschianum</name>
    <dbReference type="NCBI Taxonomy" id="34286"/>
    <lineage>
        <taxon>Eukaryota</taxon>
        <taxon>Viridiplantae</taxon>
        <taxon>Streptophyta</taxon>
        <taxon>Embryophyta</taxon>
        <taxon>Tracheophyta</taxon>
        <taxon>Spermatophyta</taxon>
        <taxon>Magnoliopsida</taxon>
        <taxon>eudicotyledons</taxon>
        <taxon>Gunneridae</taxon>
        <taxon>Pentapetalae</taxon>
        <taxon>rosids</taxon>
        <taxon>malvids</taxon>
        <taxon>Malvales</taxon>
        <taxon>Malvaceae</taxon>
        <taxon>Malvoideae</taxon>
        <taxon>Gossypium</taxon>
    </lineage>
</organism>
<evidence type="ECO:0000313" key="2">
    <source>
        <dbReference type="EMBL" id="MBA0643715.1"/>
    </source>
</evidence>
<keyword evidence="3" id="KW-1185">Reference proteome</keyword>
<reference evidence="2 3" key="1">
    <citation type="journal article" date="2019" name="Genome Biol. Evol.">
        <title>Insights into the evolution of the New World diploid cottons (Gossypium, subgenus Houzingenia) based on genome sequencing.</title>
        <authorList>
            <person name="Grover C.E."/>
            <person name="Arick M.A. 2nd"/>
            <person name="Thrash A."/>
            <person name="Conover J.L."/>
            <person name="Sanders W.S."/>
            <person name="Peterson D.G."/>
            <person name="Frelichowski J.E."/>
            <person name="Scheffler J.A."/>
            <person name="Scheffler B.E."/>
            <person name="Wendel J.F."/>
        </authorList>
    </citation>
    <scope>NUCLEOTIDE SEQUENCE [LARGE SCALE GENOMIC DNA]</scope>
    <source>
        <strain evidence="2">57</strain>
        <tissue evidence="2">Leaf</tissue>
    </source>
</reference>
<dbReference type="InterPro" id="IPR025836">
    <property type="entry name" value="Zn_knuckle_CX2CX4HX4C"/>
</dbReference>
<protein>
    <recommendedName>
        <fullName evidence="1">Zinc knuckle CX2CX4HX4C domain-containing protein</fullName>
    </recommendedName>
</protein>
<dbReference type="AlphaFoldDB" id="A0A7J8TZX5"/>
<proteinExistence type="predicted"/>
<dbReference type="OrthoDB" id="10326498at2759"/>
<comment type="caution">
    <text evidence="2">The sequence shown here is derived from an EMBL/GenBank/DDBJ whole genome shotgun (WGS) entry which is preliminary data.</text>
</comment>
<evidence type="ECO:0000313" key="3">
    <source>
        <dbReference type="Proteomes" id="UP000593573"/>
    </source>
</evidence>
<name>A0A7J8TZX5_9ROSI</name>
<gene>
    <name evidence="2" type="ORF">Goklo_027979</name>
</gene>
<dbReference type="Pfam" id="PF14392">
    <property type="entry name" value="zf-CCHC_4"/>
    <property type="match status" value="1"/>
</dbReference>
<sequence>MIHKLVDGEDPLSIPLVFTDFWVQILDLPYGLMMEYEKLTVFCFIFGRLGHSENFCPIRTVQGKKVMDMGWDISLRAVLRRAFTMTSCWLKEERGALDQFGRTVWICPNGKAKRVWFECYGKKNNGLNGKDGSLEFTDNKKRPRTILHDSTGIASKDCKDVFEEWYLMD</sequence>
<dbReference type="Proteomes" id="UP000593573">
    <property type="component" value="Unassembled WGS sequence"/>
</dbReference>
<dbReference type="EMBL" id="JABFAB010000003">
    <property type="protein sequence ID" value="MBA0643715.1"/>
    <property type="molecule type" value="Genomic_DNA"/>
</dbReference>